<organism evidence="8 9">
    <name type="scientific">Steroidobacter denitrificans</name>
    <dbReference type="NCBI Taxonomy" id="465721"/>
    <lineage>
        <taxon>Bacteria</taxon>
        <taxon>Pseudomonadati</taxon>
        <taxon>Pseudomonadota</taxon>
        <taxon>Gammaproteobacteria</taxon>
        <taxon>Steroidobacterales</taxon>
        <taxon>Steroidobacteraceae</taxon>
        <taxon>Steroidobacter</taxon>
    </lineage>
</organism>
<evidence type="ECO:0000259" key="6">
    <source>
        <dbReference type="Pfam" id="PF03888"/>
    </source>
</evidence>
<dbReference type="GO" id="GO:0032885">
    <property type="term" value="P:regulation of polysaccharide biosynthetic process"/>
    <property type="evidence" value="ECO:0007669"/>
    <property type="project" value="TreeGrafter"/>
</dbReference>
<dbReference type="AlphaFoldDB" id="A0A127FCH7"/>
<evidence type="ECO:0000256" key="4">
    <source>
        <dbReference type="ARBA" id="ARBA00022764"/>
    </source>
</evidence>
<dbReference type="PANTHER" id="PTHR38782">
    <property type="match status" value="1"/>
</dbReference>
<feature type="signal peptide" evidence="5">
    <location>
        <begin position="1"/>
        <end position="21"/>
    </location>
</feature>
<dbReference type="InterPro" id="IPR033436">
    <property type="entry name" value="MucB/RseB_C"/>
</dbReference>
<keyword evidence="3 5" id="KW-0732">Signal</keyword>
<dbReference type="Proteomes" id="UP000070250">
    <property type="component" value="Chromosome"/>
</dbReference>
<dbReference type="GO" id="GO:0030288">
    <property type="term" value="C:outer membrane-bounded periplasmic space"/>
    <property type="evidence" value="ECO:0007669"/>
    <property type="project" value="TreeGrafter"/>
</dbReference>
<feature type="domain" description="MucB/RseB N-terminal" evidence="6">
    <location>
        <begin position="28"/>
        <end position="203"/>
    </location>
</feature>
<accession>A0A127FCH7</accession>
<evidence type="ECO:0000256" key="3">
    <source>
        <dbReference type="ARBA" id="ARBA00022729"/>
    </source>
</evidence>
<dbReference type="EMBL" id="CP011971">
    <property type="protein sequence ID" value="AMN47305.1"/>
    <property type="molecule type" value="Genomic_DNA"/>
</dbReference>
<evidence type="ECO:0000256" key="5">
    <source>
        <dbReference type="SAM" id="SignalP"/>
    </source>
</evidence>
<evidence type="ECO:0008006" key="10">
    <source>
        <dbReference type="Google" id="ProtNLM"/>
    </source>
</evidence>
<proteinExistence type="inferred from homology"/>
<dbReference type="CDD" id="cd16327">
    <property type="entry name" value="RseB"/>
    <property type="match status" value="1"/>
</dbReference>
<keyword evidence="9" id="KW-1185">Reference proteome</keyword>
<reference evidence="8 9" key="1">
    <citation type="submission" date="2015-06" db="EMBL/GenBank/DDBJ databases">
        <title>A Comprehensive Approach to Explore the Metabolic and Phylogenetic Diversity of Bacterial Steroid Degradation in the Environment: Testosterone as an Example.</title>
        <authorList>
            <person name="Yang F.-C."/>
            <person name="Chen Y.-L."/>
            <person name="Yu C.-P."/>
            <person name="Tang S.-L."/>
            <person name="Wang P.-H."/>
            <person name="Ismail W."/>
            <person name="Wang C.-H."/>
            <person name="Yang C.-Y."/>
            <person name="Chiang Y.-R."/>
        </authorList>
    </citation>
    <scope>NUCLEOTIDE SEQUENCE [LARGE SCALE GENOMIC DNA]</scope>
    <source>
        <strain evidence="8 9">DSM 18526</strain>
    </source>
</reference>
<dbReference type="Gene3D" id="2.50.20.10">
    <property type="entry name" value="Lipoprotein localisation LolA/LolB/LppX"/>
    <property type="match status" value="1"/>
</dbReference>
<feature type="chain" id="PRO_5007448357" description="Sigma E regulatory protein, MucB/RseB" evidence="5">
    <location>
        <begin position="22"/>
        <end position="335"/>
    </location>
</feature>
<dbReference type="PANTHER" id="PTHR38782:SF1">
    <property type="entry name" value="SIGMA-E FACTOR REGULATORY PROTEIN RSEB"/>
    <property type="match status" value="1"/>
</dbReference>
<keyword evidence="4" id="KW-0574">Periplasm</keyword>
<comment type="similarity">
    <text evidence="2">Belongs to the RseB family.</text>
</comment>
<evidence type="ECO:0000256" key="1">
    <source>
        <dbReference type="ARBA" id="ARBA00004418"/>
    </source>
</evidence>
<name>A0A127FCH7_STEDE</name>
<gene>
    <name evidence="8" type="ORF">ACG33_09400</name>
</gene>
<dbReference type="Pfam" id="PF17188">
    <property type="entry name" value="MucB_RseB_C"/>
    <property type="match status" value="1"/>
</dbReference>
<dbReference type="OrthoDB" id="7067274at2"/>
<dbReference type="STRING" id="465721.ACG33_09400"/>
<dbReference type="InterPro" id="IPR038484">
    <property type="entry name" value="MucB/RseB_C_sf"/>
</dbReference>
<dbReference type="InterPro" id="IPR033434">
    <property type="entry name" value="MucB/RseB_N"/>
</dbReference>
<evidence type="ECO:0000313" key="8">
    <source>
        <dbReference type="EMBL" id="AMN47305.1"/>
    </source>
</evidence>
<dbReference type="Gene3D" id="3.30.200.100">
    <property type="entry name" value="MucB/RseB, C-terminal domain"/>
    <property type="match status" value="1"/>
</dbReference>
<comment type="subcellular location">
    <subcellularLocation>
        <location evidence="1">Periplasm</location>
    </subcellularLocation>
</comment>
<dbReference type="KEGG" id="sdf:ACG33_09400"/>
<dbReference type="PIRSF" id="PIRSF005427">
    <property type="entry name" value="RseB"/>
    <property type="match status" value="1"/>
</dbReference>
<evidence type="ECO:0000256" key="2">
    <source>
        <dbReference type="ARBA" id="ARBA00008150"/>
    </source>
</evidence>
<dbReference type="Pfam" id="PF03888">
    <property type="entry name" value="MucB_RseB"/>
    <property type="match status" value="1"/>
</dbReference>
<dbReference type="PATRIC" id="fig|465721.4.peg.1997"/>
<dbReference type="GO" id="GO:0045152">
    <property type="term" value="F:antisigma factor binding"/>
    <property type="evidence" value="ECO:0007669"/>
    <property type="project" value="TreeGrafter"/>
</dbReference>
<feature type="domain" description="MucB/RseB C-terminal" evidence="7">
    <location>
        <begin position="224"/>
        <end position="318"/>
    </location>
</feature>
<sequence>MSMHKYSLLLLLLVSAAGARGDDGDREARAWLERMSQAISTRNYDGRFFHLRGSSSETMRIIHRVDRGRVTERLVSLDGSGREVIRTQNEVICYLPDRRTVLVDRRKETGTLISTVPRYSEDLEVHYKIERGPSTKMLGRRTQIISVQPRDQFRYGYRLWLDHETAMPLKSQLCDSHGNVIEQILFAEVNFKERIPAAALESAVSGEGYTWIRQDVQSPRLSRSVEWSVMRLPAGFRLTAWRLQIVAGSNTPVQHLVYSDGLATVSVFIEPRNPDTEAMNGLSKVGAAFAFSRRLDGHQVTAVGEVPPATVEAIAAGVTKDGATAVHSPDVAPVP</sequence>
<protein>
    <recommendedName>
        <fullName evidence="10">Sigma E regulatory protein, MucB/RseB</fullName>
    </recommendedName>
</protein>
<evidence type="ECO:0000259" key="7">
    <source>
        <dbReference type="Pfam" id="PF17188"/>
    </source>
</evidence>
<evidence type="ECO:0000313" key="9">
    <source>
        <dbReference type="Proteomes" id="UP000070250"/>
    </source>
</evidence>
<dbReference type="InterPro" id="IPR005588">
    <property type="entry name" value="MucB_RseB"/>
</dbReference>